<dbReference type="InterPro" id="IPR004381">
    <property type="entry name" value="Glycerate_kinase"/>
</dbReference>
<evidence type="ECO:0000256" key="2">
    <source>
        <dbReference type="ARBA" id="ARBA00022679"/>
    </source>
</evidence>
<dbReference type="AlphaFoldDB" id="A0A1I5BHL6"/>
<keyword evidence="2 4" id="KW-0808">Transferase</keyword>
<protein>
    <submittedName>
        <fullName evidence="5">Glycerate kinase</fullName>
    </submittedName>
</protein>
<organism evidence="5 6">
    <name type="scientific">Proteiniclasticum ruminis</name>
    <dbReference type="NCBI Taxonomy" id="398199"/>
    <lineage>
        <taxon>Bacteria</taxon>
        <taxon>Bacillati</taxon>
        <taxon>Bacillota</taxon>
        <taxon>Clostridia</taxon>
        <taxon>Eubacteriales</taxon>
        <taxon>Clostridiaceae</taxon>
        <taxon>Proteiniclasticum</taxon>
    </lineage>
</organism>
<sequence length="375" mass="39488">MRVVVAMDSFKGSLTSLEAGNAVKKGILQAASCEVVVKALADGGEGTTEAFVEGYGGEIITVTVEGPYGRAVEATYGWLKDKQMAIMEMASSSGIMLAKKSEMNPLKASTFGFGEMILDAAGRGARTFLLGIGGSATNDGGLGMLTALGYEFLDEKGVPVDKTGESLGKIRSVSFEKVHPLISQCTFQVACDVNNPLLGERGATAVYGPQKGVTAETGKVLEEGLLNFSKVTRDALHRDHSASSGAGAAGGLGFALLSYLNAELKEGVKLVLEAVKLEEDVKHADIIFTGEGRIDAQSSMGKAPMGVMELAKRHNKRVIALGGSVTKDIAKLNELGMDACFSILSEVVTLEEAMNRETAERNLQQTASQIMRLLV</sequence>
<gene>
    <name evidence="5" type="ORF">SAMN04488695_104208</name>
</gene>
<dbReference type="InterPro" id="IPR036129">
    <property type="entry name" value="Glycerate_kinase_sf"/>
</dbReference>
<keyword evidence="6" id="KW-1185">Reference proteome</keyword>
<evidence type="ECO:0000256" key="4">
    <source>
        <dbReference type="PIRNR" id="PIRNR006078"/>
    </source>
</evidence>
<dbReference type="EMBL" id="FOVK01000004">
    <property type="protein sequence ID" value="SFN73991.1"/>
    <property type="molecule type" value="Genomic_DNA"/>
</dbReference>
<evidence type="ECO:0000313" key="6">
    <source>
        <dbReference type="Proteomes" id="UP000181899"/>
    </source>
</evidence>
<dbReference type="NCBIfam" id="TIGR00045">
    <property type="entry name" value="glycerate kinase"/>
    <property type="match status" value="1"/>
</dbReference>
<dbReference type="InterPro" id="IPR018193">
    <property type="entry name" value="Glyc_kinase_flavodox-like_fold"/>
</dbReference>
<evidence type="ECO:0000313" key="5">
    <source>
        <dbReference type="EMBL" id="SFN73991.1"/>
    </source>
</evidence>
<keyword evidence="3 4" id="KW-0418">Kinase</keyword>
<dbReference type="Pfam" id="PF02595">
    <property type="entry name" value="Gly_kinase"/>
    <property type="match status" value="1"/>
</dbReference>
<dbReference type="InterPro" id="IPR018197">
    <property type="entry name" value="Glycerate_kinase_RE-like"/>
</dbReference>
<dbReference type="RefSeq" id="WP_074911945.1">
    <property type="nucleotide sequence ID" value="NZ_FOVK01000004.1"/>
</dbReference>
<dbReference type="PANTHER" id="PTHR21599">
    <property type="entry name" value="GLYCERATE KINASE"/>
    <property type="match status" value="1"/>
</dbReference>
<evidence type="ECO:0000256" key="3">
    <source>
        <dbReference type="ARBA" id="ARBA00022777"/>
    </source>
</evidence>
<dbReference type="Gene3D" id="3.40.50.10350">
    <property type="entry name" value="Glycerate kinase, domain 1"/>
    <property type="match status" value="1"/>
</dbReference>
<name>A0A1I5BHL6_9CLOT</name>
<dbReference type="OrthoDB" id="9774290at2"/>
<dbReference type="Gene3D" id="3.90.1510.10">
    <property type="entry name" value="Glycerate kinase, domain 2"/>
    <property type="match status" value="1"/>
</dbReference>
<dbReference type="GO" id="GO:0031388">
    <property type="term" value="P:organic acid phosphorylation"/>
    <property type="evidence" value="ECO:0007669"/>
    <property type="project" value="UniProtKB-UniRule"/>
</dbReference>
<dbReference type="Proteomes" id="UP000181899">
    <property type="component" value="Unassembled WGS sequence"/>
</dbReference>
<dbReference type="SUPFAM" id="SSF110738">
    <property type="entry name" value="Glycerate kinase I"/>
    <property type="match status" value="1"/>
</dbReference>
<accession>A0A1I5BHL6</accession>
<proteinExistence type="inferred from homology"/>
<dbReference type="PIRSF" id="PIRSF006078">
    <property type="entry name" value="GlxK"/>
    <property type="match status" value="1"/>
</dbReference>
<dbReference type="PANTHER" id="PTHR21599:SF0">
    <property type="entry name" value="GLYCERATE KINASE"/>
    <property type="match status" value="1"/>
</dbReference>
<dbReference type="GO" id="GO:0008887">
    <property type="term" value="F:glycerate kinase activity"/>
    <property type="evidence" value="ECO:0007669"/>
    <property type="project" value="UniProtKB-UniRule"/>
</dbReference>
<reference evidence="5 6" key="1">
    <citation type="submission" date="2016-10" db="EMBL/GenBank/DDBJ databases">
        <authorList>
            <person name="de Groot N.N."/>
        </authorList>
    </citation>
    <scope>NUCLEOTIDE SEQUENCE [LARGE SCALE GENOMIC DNA]</scope>
    <source>
        <strain evidence="5 6">ML2</strain>
    </source>
</reference>
<comment type="similarity">
    <text evidence="1 4">Belongs to the glycerate kinase type-1 family.</text>
</comment>
<evidence type="ECO:0000256" key="1">
    <source>
        <dbReference type="ARBA" id="ARBA00006284"/>
    </source>
</evidence>